<protein>
    <submittedName>
        <fullName evidence="1">Uncharacterized protein</fullName>
    </submittedName>
</protein>
<name>A0A1Q5TN06_9GAMM</name>
<dbReference type="EMBL" id="MKGQ01000023">
    <property type="protein sequence ID" value="OKP01582.1"/>
    <property type="molecule type" value="Genomic_DNA"/>
</dbReference>
<dbReference type="Proteomes" id="UP000186268">
    <property type="component" value="Unassembled WGS sequence"/>
</dbReference>
<comment type="caution">
    <text evidence="1">The sequence shown here is derived from an EMBL/GenBank/DDBJ whole genome shotgun (WGS) entry which is preliminary data.</text>
</comment>
<reference evidence="1 2" key="1">
    <citation type="submission" date="2016-09" db="EMBL/GenBank/DDBJ databases">
        <title>Xenorhabdus thuongxuanensis sp. nov. and Xenorhabdus eapokensis sp. nov., isolated from Steinernema species.</title>
        <authorList>
            <person name="Kaempfer P."/>
            <person name="Tobias N.J."/>
            <person name="Phan Ke L."/>
            <person name="Bode H.B."/>
            <person name="Glaeser S.P."/>
        </authorList>
    </citation>
    <scope>NUCLEOTIDE SEQUENCE [LARGE SCALE GENOMIC DNA]</scope>
    <source>
        <strain evidence="1 2">DL20</strain>
    </source>
</reference>
<gene>
    <name evidence="1" type="ORF">Xedl_02856</name>
</gene>
<evidence type="ECO:0000313" key="2">
    <source>
        <dbReference type="Proteomes" id="UP000186268"/>
    </source>
</evidence>
<dbReference type="AlphaFoldDB" id="A0A1Q5TN06"/>
<sequence length="122" mass="14538">MYDSDKDKLRSYEKMLRDDTLIYDSDENINKDILESIIGRTLSDLPWQFDYPSDLAQKIEDIIKSYDDHEKIVPTTICIFWLLSNKFDYEQEGRSWFLSKEVKQKFVTVARLLLTHIIKAHT</sequence>
<organism evidence="1 2">
    <name type="scientific">Xenorhabdus eapokensis</name>
    <dbReference type="NCBI Taxonomy" id="1873482"/>
    <lineage>
        <taxon>Bacteria</taxon>
        <taxon>Pseudomonadati</taxon>
        <taxon>Pseudomonadota</taxon>
        <taxon>Gammaproteobacteria</taxon>
        <taxon>Enterobacterales</taxon>
        <taxon>Morganellaceae</taxon>
        <taxon>Xenorhabdus</taxon>
    </lineage>
</organism>
<proteinExistence type="predicted"/>
<dbReference type="STRING" id="1873482.Xedl_02856"/>
<dbReference type="RefSeq" id="WP_074024481.1">
    <property type="nucleotide sequence ID" value="NZ_CAWNAG010000129.1"/>
</dbReference>
<evidence type="ECO:0000313" key="1">
    <source>
        <dbReference type="EMBL" id="OKP01582.1"/>
    </source>
</evidence>
<keyword evidence="2" id="KW-1185">Reference proteome</keyword>
<accession>A0A1Q5TN06</accession>